<feature type="transmembrane region" description="Helical" evidence="1">
    <location>
        <begin position="505"/>
        <end position="525"/>
    </location>
</feature>
<feature type="transmembrane region" description="Helical" evidence="1">
    <location>
        <begin position="226"/>
        <end position="249"/>
    </location>
</feature>
<evidence type="ECO:0000313" key="3">
    <source>
        <dbReference type="Proteomes" id="UP000580568"/>
    </source>
</evidence>
<dbReference type="RefSeq" id="WP_183277344.1">
    <property type="nucleotide sequence ID" value="NZ_BLZR01000001.1"/>
</dbReference>
<feature type="transmembrane region" description="Helical" evidence="1">
    <location>
        <begin position="65"/>
        <end position="83"/>
    </location>
</feature>
<comment type="caution">
    <text evidence="2">The sequence shown here is derived from an EMBL/GenBank/DDBJ whole genome shotgun (WGS) entry which is preliminary data.</text>
</comment>
<proteinExistence type="predicted"/>
<organism evidence="2 3">
    <name type="scientific">Clostridium fungisolvens</name>
    <dbReference type="NCBI Taxonomy" id="1604897"/>
    <lineage>
        <taxon>Bacteria</taxon>
        <taxon>Bacillati</taxon>
        <taxon>Bacillota</taxon>
        <taxon>Clostridia</taxon>
        <taxon>Eubacteriales</taxon>
        <taxon>Clostridiaceae</taxon>
        <taxon>Clostridium</taxon>
    </lineage>
</organism>
<feature type="transmembrane region" description="Helical" evidence="1">
    <location>
        <begin position="410"/>
        <end position="433"/>
    </location>
</feature>
<keyword evidence="1" id="KW-0472">Membrane</keyword>
<feature type="transmembrane region" description="Helical" evidence="1">
    <location>
        <begin position="166"/>
        <end position="188"/>
    </location>
</feature>
<dbReference type="EMBL" id="BLZR01000001">
    <property type="protein sequence ID" value="GFP75874.1"/>
    <property type="molecule type" value="Genomic_DNA"/>
</dbReference>
<feature type="transmembrane region" description="Helical" evidence="1">
    <location>
        <begin position="445"/>
        <end position="467"/>
    </location>
</feature>
<dbReference type="Proteomes" id="UP000580568">
    <property type="component" value="Unassembled WGS sequence"/>
</dbReference>
<evidence type="ECO:0000313" key="2">
    <source>
        <dbReference type="EMBL" id="GFP75874.1"/>
    </source>
</evidence>
<name>A0A6V8SF81_9CLOT</name>
<feature type="transmembrane region" description="Helical" evidence="1">
    <location>
        <begin position="89"/>
        <end position="110"/>
    </location>
</feature>
<keyword evidence="3" id="KW-1185">Reference proteome</keyword>
<reference evidence="2 3" key="1">
    <citation type="submission" date="2020-07" db="EMBL/GenBank/DDBJ databases">
        <title>A new beta-1,3-glucan-decomposing anaerobic bacterium isolated from anoxic soil subjected to biological soil disinfestation.</title>
        <authorList>
            <person name="Ueki A."/>
            <person name="Tonouchi A."/>
        </authorList>
    </citation>
    <scope>NUCLEOTIDE SEQUENCE [LARGE SCALE GENOMIC DNA]</scope>
    <source>
        <strain evidence="2 3">TW1</strain>
    </source>
</reference>
<dbReference type="AlphaFoldDB" id="A0A6V8SF81"/>
<keyword evidence="1" id="KW-1133">Transmembrane helix</keyword>
<gene>
    <name evidence="2" type="ORF">bsdtw1_01966</name>
</gene>
<feature type="transmembrane region" description="Helical" evidence="1">
    <location>
        <begin position="131"/>
        <end position="154"/>
    </location>
</feature>
<feature type="transmembrane region" description="Helical" evidence="1">
    <location>
        <begin position="200"/>
        <end position="220"/>
    </location>
</feature>
<keyword evidence="1" id="KW-0812">Transmembrane</keyword>
<sequence>MLNTFLSSFKISFIQNANSFIFFLKGIPFFGKFFPERLYKATGLKIFFAILSTIFKIIGGLFKTFLYFGIILILPAFLISRYSGNFYRVFLNIFFFMSFVLSVFMNSSIFNFNNKEAYDMINLMRCDAKEYFTIFMLYEKFLVFIYSIMPMLLIASIFNRTISQTLLILIEITLLKFFGEAIQVFFFEKRGNVIARDTKIIIPAVIGCLLFAYGLPLLKFTFNLEIILTNIFLLAAILIIGCLSLIYLFTYRRYKIIARTVLVKDAIFNPEAFSASLAFATVELDEKKLSKDLLDTNRFNHKKGYDYLNSIFFYRHRKMIVTPIKYRVLVILTVTLFLTALAFFFPSSKLSMIEIIERSQPLMVFLMYSISTGERVCKAMFHNCDVSLLSYKFYRDGKSILNNFTYRAKVIILLNLIPAVTLIFALIILIFTCNHKQDIVSMVPFFLSILCLSCFFSIHHLLMYYVLQPYTSELTVKSPLFRISNGIIYFISYFCLNLKTSSSNFTLGILFVTIIYSIVALVLIYKLSPKTFKLR</sequence>
<evidence type="ECO:0000256" key="1">
    <source>
        <dbReference type="SAM" id="Phobius"/>
    </source>
</evidence>
<protein>
    <submittedName>
        <fullName evidence="2">Uncharacterized protein</fullName>
    </submittedName>
</protein>
<accession>A0A6V8SF81</accession>
<feature type="transmembrane region" description="Helical" evidence="1">
    <location>
        <begin position="324"/>
        <end position="345"/>
    </location>
</feature>